<evidence type="ECO:0000259" key="2">
    <source>
        <dbReference type="Pfam" id="PF00975"/>
    </source>
</evidence>
<comment type="caution">
    <text evidence="3">The sequence shown here is derived from an EMBL/GenBank/DDBJ whole genome shotgun (WGS) entry which is preliminary data.</text>
</comment>
<dbReference type="Pfam" id="PF00975">
    <property type="entry name" value="Thioesterase"/>
    <property type="match status" value="1"/>
</dbReference>
<dbReference type="Proteomes" id="UP001595847">
    <property type="component" value="Unassembled WGS sequence"/>
</dbReference>
<gene>
    <name evidence="3" type="ORF">ACFOVU_15130</name>
</gene>
<dbReference type="InterPro" id="IPR012223">
    <property type="entry name" value="TEII"/>
</dbReference>
<dbReference type="SUPFAM" id="SSF53474">
    <property type="entry name" value="alpha/beta-Hydrolases"/>
    <property type="match status" value="1"/>
</dbReference>
<comment type="similarity">
    <text evidence="1">Belongs to the thioesterase family.</text>
</comment>
<dbReference type="InterPro" id="IPR029058">
    <property type="entry name" value="AB_hydrolase_fold"/>
</dbReference>
<accession>A0ABV8FRC1</accession>
<protein>
    <submittedName>
        <fullName evidence="3">Thioesterase II family protein</fullName>
    </submittedName>
</protein>
<keyword evidence="4" id="KW-1185">Reference proteome</keyword>
<dbReference type="Gene3D" id="3.40.50.1820">
    <property type="entry name" value="alpha/beta hydrolase"/>
    <property type="match status" value="1"/>
</dbReference>
<dbReference type="EMBL" id="JBHSBH010000010">
    <property type="protein sequence ID" value="MFC3997263.1"/>
    <property type="molecule type" value="Genomic_DNA"/>
</dbReference>
<dbReference type="PANTHER" id="PTHR11487">
    <property type="entry name" value="THIOESTERASE"/>
    <property type="match status" value="1"/>
</dbReference>
<evidence type="ECO:0000313" key="3">
    <source>
        <dbReference type="EMBL" id="MFC3997263.1"/>
    </source>
</evidence>
<name>A0ABV8FRC1_9ACTN</name>
<feature type="domain" description="Thioesterase" evidence="2">
    <location>
        <begin position="12"/>
        <end position="234"/>
    </location>
</feature>
<dbReference type="InterPro" id="IPR001031">
    <property type="entry name" value="Thioesterase"/>
</dbReference>
<dbReference type="PANTHER" id="PTHR11487:SF0">
    <property type="entry name" value="S-ACYL FATTY ACID SYNTHASE THIOESTERASE, MEDIUM CHAIN"/>
    <property type="match status" value="1"/>
</dbReference>
<dbReference type="RefSeq" id="WP_378534093.1">
    <property type="nucleotide sequence ID" value="NZ_JBHSBH010000010.1"/>
</dbReference>
<sequence>MTSPAAPPRRTQLFCVPHAGGSAGVFRPWRRSFPAHIEVVPLEPAGRGARRGEPFATRVDQAAADLAAMLADRLDGDDYHLLGHCMGGLIAYEMVCHLERNGLPGPRSLIISGRDPAHFQTDWGKRVARLPDDDLFDELTSVGGVPKGLSRAMAEGFLHIIRNDQRMVHAYTPARPPHRIGVPVHVLAGREDEMTHADRLPGWSAYTTRAVDVEYLTGGHYFLYEWPGHVASRVAGWAATEALTA</sequence>
<reference evidence="4" key="1">
    <citation type="journal article" date="2019" name="Int. J. Syst. Evol. Microbiol.">
        <title>The Global Catalogue of Microorganisms (GCM) 10K type strain sequencing project: providing services to taxonomists for standard genome sequencing and annotation.</title>
        <authorList>
            <consortium name="The Broad Institute Genomics Platform"/>
            <consortium name="The Broad Institute Genome Sequencing Center for Infectious Disease"/>
            <person name="Wu L."/>
            <person name="Ma J."/>
        </authorList>
    </citation>
    <scope>NUCLEOTIDE SEQUENCE [LARGE SCALE GENOMIC DNA]</scope>
    <source>
        <strain evidence="4">TBRC 1826</strain>
    </source>
</reference>
<proteinExistence type="inferred from homology"/>
<evidence type="ECO:0000256" key="1">
    <source>
        <dbReference type="ARBA" id="ARBA00007169"/>
    </source>
</evidence>
<organism evidence="3 4">
    <name type="scientific">Nocardiopsis sediminis</name>
    <dbReference type="NCBI Taxonomy" id="1778267"/>
    <lineage>
        <taxon>Bacteria</taxon>
        <taxon>Bacillati</taxon>
        <taxon>Actinomycetota</taxon>
        <taxon>Actinomycetes</taxon>
        <taxon>Streptosporangiales</taxon>
        <taxon>Nocardiopsidaceae</taxon>
        <taxon>Nocardiopsis</taxon>
    </lineage>
</organism>
<evidence type="ECO:0000313" key="4">
    <source>
        <dbReference type="Proteomes" id="UP001595847"/>
    </source>
</evidence>